<dbReference type="Proteomes" id="UP001148737">
    <property type="component" value="Unassembled WGS sequence"/>
</dbReference>
<evidence type="ECO:0000313" key="2">
    <source>
        <dbReference type="Proteomes" id="UP001148737"/>
    </source>
</evidence>
<organism evidence="1 2">
    <name type="scientific">Lecanicillium saksenae</name>
    <dbReference type="NCBI Taxonomy" id="468837"/>
    <lineage>
        <taxon>Eukaryota</taxon>
        <taxon>Fungi</taxon>
        <taxon>Dikarya</taxon>
        <taxon>Ascomycota</taxon>
        <taxon>Pezizomycotina</taxon>
        <taxon>Sordariomycetes</taxon>
        <taxon>Hypocreomycetidae</taxon>
        <taxon>Hypocreales</taxon>
        <taxon>Cordycipitaceae</taxon>
        <taxon>Lecanicillium</taxon>
    </lineage>
</organism>
<sequence length="1419" mass="156584">MLSKLINAFSTPKIPSVLLALGDVGSTIDILHLVPEDGICERFSLYPSTDTFRYGGATEKAREKIGNVTIYAGDGESTRSFFGDVETRARKLRDDLSSLNIAQQQAGSVDVTQLAQDILKPAAMAAIQQREMRERSMNATQTYSVYIVYVDRSRTGKIIAAMEAVGVASSLIAVIDLTAKVGALCLQYAKEVKHAKDTIHQLRTNVDSLQVASKGLYELLNCPAGAQLKVTRQLRSAIDDSQRQVQRLHDELRPRTAREAMSRLGLRSLKWPFEKSQVENSVRELDRYTQTISLALQIDAANKVHDIDQNIVLSGLRIAEGASYDSQAQEHSPYCLPDTRVGILQEITAWAQDATSEPIFWLRGMAGTGKSTIARTIAKAFDADGQLGATFFFKKGEADRGSLAKFFMTLAADLIKRRPSITPHIKAAVEGDHSITTQNSTEQFAKFLLEPLQQMDAEGRPIVLVVDALDECGRENDVDLLLRLFSRLKTEIPGRVKFFLTSRPELPIRCGFKKIEGKYEELILHDIADLVIKHDILIFLKSELSQIRNSYNLSVAPDQPLSVDWPGQSNIEKLVAVASPLFIAAATICRFISDRRIATPIKQLKKVLDRSGDNISDLAGIYRSVLDCLVAGMSFREQHDVIEEFRAIVGSIILLANPLSTDTLAKLLDIPRADIDNRLSLMHSVLSIPVAATGPVRLLHLSFRDFLLDPSDPSMPFKVNKKDTHTALAENCLRVLDVGLKQDICGLENLATHTSSEANSAELAEFLQDARRFLFANMLAIDESPLQLYSSLILFAPVNSKVKRTFVDVPKRINLRTQLEDDWGPCIQTLEGHSDIVLSAAFSHDSLLIASGAHDQSIQIWTVQNGKRVQVLLGHSGGVDKVAFSQDSSLLLSASHDKTVRIWRVATGECIHIFQTSTEYEVWAEFTHDSKRVASIFESEAIRIWDTVSGECLDTLRTSGKLSSFAFSHESEIIALCYCNGKAEIRRSDTNTVLQILNNDSDEVPFALFSHDSRLLMAGWKHDTARIWRLNETRRQYVHARDIGGEGLRYPALSADSKLVASGSPYDIVRVWDAGTGQCVHSLSGHSGAISCVVFSHGSKLVASGGVDKTVRIWQLEEGKPRRKHEHHLGPVSLMAISQDSAQAVTASSDVALKVWCTRTGKCLRKLTGPESRIICMALSPDSALLAVSDVESKVHVWSMETGERTVIQGDGSPIPSVAFSHNSELLATSSYDSTLQIWRLETGECCYMENEYGKSNSLIAFSHDSTILASLSSEFVLRIRLWQVDDGGWAEERALDVDGNKFDLLAAFSPELNLMATMASEDEVQIWSLAIGTCVKVVNDVGFKIGSFSRLKITTQPLRLETNVGAFSLEGCDMVQLAQEGGEEEEEEEEEGKEDKEDVSAKPSGEAKTSLEVVFLVE</sequence>
<protein>
    <submittedName>
        <fullName evidence="1">Uncharacterized protein</fullName>
    </submittedName>
</protein>
<keyword evidence="2" id="KW-1185">Reference proteome</keyword>
<dbReference type="EMBL" id="JANAKD010000653">
    <property type="protein sequence ID" value="KAJ3491271.1"/>
    <property type="molecule type" value="Genomic_DNA"/>
</dbReference>
<comment type="caution">
    <text evidence="1">The sequence shown here is derived from an EMBL/GenBank/DDBJ whole genome shotgun (WGS) entry which is preliminary data.</text>
</comment>
<name>A0ACC1QRW5_9HYPO</name>
<reference evidence="1" key="1">
    <citation type="submission" date="2022-07" db="EMBL/GenBank/DDBJ databases">
        <title>Genome Sequence of Lecanicillium saksenae.</title>
        <authorList>
            <person name="Buettner E."/>
        </authorList>
    </citation>
    <scope>NUCLEOTIDE SEQUENCE</scope>
    <source>
        <strain evidence="1">VT-O1</strain>
    </source>
</reference>
<accession>A0ACC1QRW5</accession>
<proteinExistence type="predicted"/>
<evidence type="ECO:0000313" key="1">
    <source>
        <dbReference type="EMBL" id="KAJ3491271.1"/>
    </source>
</evidence>
<gene>
    <name evidence="1" type="ORF">NLG97_g5627</name>
</gene>